<evidence type="ECO:0000259" key="2">
    <source>
        <dbReference type="PROSITE" id="PS50887"/>
    </source>
</evidence>
<dbReference type="CDD" id="cd01949">
    <property type="entry name" value="GGDEF"/>
    <property type="match status" value="1"/>
</dbReference>
<dbReference type="InterPro" id="IPR029787">
    <property type="entry name" value="Nucleotide_cyclase"/>
</dbReference>
<dbReference type="SUPFAM" id="SSF55781">
    <property type="entry name" value="GAF domain-like"/>
    <property type="match status" value="1"/>
</dbReference>
<dbReference type="GO" id="GO:0043709">
    <property type="term" value="P:cell adhesion involved in single-species biofilm formation"/>
    <property type="evidence" value="ECO:0007669"/>
    <property type="project" value="TreeGrafter"/>
</dbReference>
<dbReference type="SUPFAM" id="SSF55073">
    <property type="entry name" value="Nucleotide cyclase"/>
    <property type="match status" value="1"/>
</dbReference>
<protein>
    <submittedName>
        <fullName evidence="3">Diguanylate cyclase (GGDEF) domain protein</fullName>
    </submittedName>
</protein>
<accession>D4RXA9</accession>
<name>D4RXA9_9FIRM</name>
<evidence type="ECO:0000313" key="4">
    <source>
        <dbReference type="Proteomes" id="UP000006238"/>
    </source>
</evidence>
<evidence type="ECO:0000313" key="3">
    <source>
        <dbReference type="EMBL" id="EFF69271.1"/>
    </source>
</evidence>
<feature type="transmembrane region" description="Helical" evidence="1">
    <location>
        <begin position="115"/>
        <end position="136"/>
    </location>
</feature>
<dbReference type="HOGENOM" id="CLU_489907_0_0_9"/>
<dbReference type="GeneID" id="98919263"/>
<dbReference type="InterPro" id="IPR043128">
    <property type="entry name" value="Rev_trsase/Diguanyl_cyclase"/>
</dbReference>
<dbReference type="NCBIfam" id="TIGR00254">
    <property type="entry name" value="GGDEF"/>
    <property type="match status" value="1"/>
</dbReference>
<dbReference type="SMART" id="SM00267">
    <property type="entry name" value="GGDEF"/>
    <property type="match status" value="1"/>
</dbReference>
<dbReference type="eggNOG" id="COG2206">
    <property type="taxonomic scope" value="Bacteria"/>
</dbReference>
<keyword evidence="1" id="KW-1133">Transmembrane helix</keyword>
<dbReference type="Gene3D" id="3.30.70.270">
    <property type="match status" value="1"/>
</dbReference>
<keyword evidence="1" id="KW-0812">Transmembrane</keyword>
<gene>
    <name evidence="3" type="ORF">BUTYVIB_00460</name>
</gene>
<reference evidence="3 4" key="1">
    <citation type="submission" date="2010-02" db="EMBL/GenBank/DDBJ databases">
        <authorList>
            <person name="Weinstock G."/>
            <person name="Sodergren E."/>
            <person name="Clifton S."/>
            <person name="Fulton L."/>
            <person name="Fulton B."/>
            <person name="Courtney L."/>
            <person name="Fronick C."/>
            <person name="Harrison M."/>
            <person name="Strong C."/>
            <person name="Farmer C."/>
            <person name="Delahaunty K."/>
            <person name="Markovic C."/>
            <person name="Hall O."/>
            <person name="Minx P."/>
            <person name="Tomlinson C."/>
            <person name="Mitreva M."/>
            <person name="Nelson J."/>
            <person name="Hou S."/>
            <person name="Wollam A."/>
            <person name="Pepin K.H."/>
            <person name="Johnson M."/>
            <person name="Bhonagiri V."/>
            <person name="Zhang X."/>
            <person name="Suruliraj S."/>
            <person name="Warren W."/>
            <person name="Chinwalla A."/>
            <person name="Mardis E.R."/>
            <person name="Wilson R.K."/>
        </authorList>
    </citation>
    <scope>NUCLEOTIDE SEQUENCE [LARGE SCALE GENOMIC DNA]</scope>
    <source>
        <strain evidence="3 4">DSM 2876</strain>
    </source>
</reference>
<dbReference type="InterPro" id="IPR050469">
    <property type="entry name" value="Diguanylate_Cyclase"/>
</dbReference>
<evidence type="ECO:0000256" key="1">
    <source>
        <dbReference type="SAM" id="Phobius"/>
    </source>
</evidence>
<dbReference type="InterPro" id="IPR029016">
    <property type="entry name" value="GAF-like_dom_sf"/>
</dbReference>
<dbReference type="PROSITE" id="PS50887">
    <property type="entry name" value="GGDEF"/>
    <property type="match status" value="1"/>
</dbReference>
<dbReference type="EMBL" id="ABWN01000019">
    <property type="protein sequence ID" value="EFF69271.1"/>
    <property type="molecule type" value="Genomic_DNA"/>
</dbReference>
<dbReference type="GO" id="GO:1902201">
    <property type="term" value="P:negative regulation of bacterial-type flagellum-dependent cell motility"/>
    <property type="evidence" value="ECO:0007669"/>
    <property type="project" value="TreeGrafter"/>
</dbReference>
<dbReference type="eggNOG" id="COG2203">
    <property type="taxonomic scope" value="Bacteria"/>
</dbReference>
<dbReference type="Proteomes" id="UP000006238">
    <property type="component" value="Unassembled WGS sequence"/>
</dbReference>
<dbReference type="AlphaFoldDB" id="D4RXA9"/>
<dbReference type="STRING" id="45851.BHV86_02545"/>
<feature type="transmembrane region" description="Helical" evidence="1">
    <location>
        <begin position="148"/>
        <end position="167"/>
    </location>
</feature>
<dbReference type="eggNOG" id="COG2199">
    <property type="taxonomic scope" value="Bacteria"/>
</dbReference>
<keyword evidence="4" id="KW-1185">Reference proteome</keyword>
<feature type="transmembrane region" description="Helical" evidence="1">
    <location>
        <begin position="49"/>
        <end position="71"/>
    </location>
</feature>
<feature type="transmembrane region" description="Helical" evidence="1">
    <location>
        <begin position="179"/>
        <end position="197"/>
    </location>
</feature>
<keyword evidence="1" id="KW-0472">Membrane</keyword>
<feature type="transmembrane region" description="Helical" evidence="1">
    <location>
        <begin position="203"/>
        <end position="220"/>
    </location>
</feature>
<feature type="domain" description="GGDEF" evidence="2">
    <location>
        <begin position="437"/>
        <end position="555"/>
    </location>
</feature>
<organism evidence="3 4">
    <name type="scientific">Eshraghiella crossota DSM 2876</name>
    <dbReference type="NCBI Taxonomy" id="511680"/>
    <lineage>
        <taxon>Bacteria</taxon>
        <taxon>Bacillati</taxon>
        <taxon>Bacillota</taxon>
        <taxon>Clostridia</taxon>
        <taxon>Lachnospirales</taxon>
        <taxon>Lachnospiraceae</taxon>
        <taxon>Eshraghiella</taxon>
    </lineage>
</organism>
<proteinExistence type="predicted"/>
<sequence>MIDSRSLQIAILLWGSVLEATASVCMFFNRNYEKNKRKWMICMQSSTAIFLAADSVALVCSGMAGTAGYVIVKISNLIVYMCVIAVLLFFHEYLFEYLKDRKTVNYDIRRKIVYALCIAEFILVIVSQFTDLYYYVDSRNFYNRGSMYWLSTLIPAVGMLIDFFVIIQYRKMIGPRLSLAMCSYILMPLVAALVQLFFHRVHYVDFSIGAAMFFMLFASIEEQNIKMRRLLEENIKTEEQLEISTTLNRCISELVEIGDIHESIYNLLEIVNGYFNGDRSYTFDIDYDKNVINNTDEYFVEGITSQIDNLQNIPISVISEWMVNFKQNKPYYVSSLNQEKGTESYDVLDAQDIDRLLAVPLIKDDVVIGFLGVDNPRKHCDDATLLSSIQYFITETVYMKKQQENLEYLSYRDVLTGMYNRNKYMDVLDEYKERKINDAGVAFFDLNGLKMINDKKGHKAGDTYICLAAGTFIKKFPENAYRIGGDEFVIIMPDVNEAVFEREVNKLHEEMQKKGVSISMGYLWRKSVDDVVDMLNEADRLMYEAKKLYYQSNKA</sequence>
<dbReference type="GO" id="GO:0005886">
    <property type="term" value="C:plasma membrane"/>
    <property type="evidence" value="ECO:0007669"/>
    <property type="project" value="TreeGrafter"/>
</dbReference>
<feature type="transmembrane region" description="Helical" evidence="1">
    <location>
        <begin position="77"/>
        <end position="95"/>
    </location>
</feature>
<feature type="transmembrane region" description="Helical" evidence="1">
    <location>
        <begin position="6"/>
        <end position="28"/>
    </location>
</feature>
<dbReference type="PANTHER" id="PTHR45138:SF6">
    <property type="entry name" value="DIGUANYLATE CYCLASE DGCN"/>
    <property type="match status" value="1"/>
</dbReference>
<dbReference type="PANTHER" id="PTHR45138">
    <property type="entry name" value="REGULATORY COMPONENTS OF SENSORY TRANSDUCTION SYSTEM"/>
    <property type="match status" value="1"/>
</dbReference>
<dbReference type="Pfam" id="PF00990">
    <property type="entry name" value="GGDEF"/>
    <property type="match status" value="1"/>
</dbReference>
<dbReference type="Gene3D" id="3.30.450.40">
    <property type="match status" value="1"/>
</dbReference>
<dbReference type="RefSeq" id="WP_005601317.1">
    <property type="nucleotide sequence ID" value="NZ_GG663520.1"/>
</dbReference>
<dbReference type="InterPro" id="IPR000160">
    <property type="entry name" value="GGDEF_dom"/>
</dbReference>
<comment type="caution">
    <text evidence="3">The sequence shown here is derived from an EMBL/GenBank/DDBJ whole genome shotgun (WGS) entry which is preliminary data.</text>
</comment>
<dbReference type="GO" id="GO:0052621">
    <property type="term" value="F:diguanylate cyclase activity"/>
    <property type="evidence" value="ECO:0007669"/>
    <property type="project" value="TreeGrafter"/>
</dbReference>